<feature type="binding site" description="via carbamate group" evidence="7">
    <location>
        <position position="456"/>
    </location>
    <ligand>
        <name>Ni(2+)</name>
        <dbReference type="ChEBI" id="CHEBI:49786"/>
        <label>2</label>
    </ligand>
</feature>
<dbReference type="Pfam" id="PF00449">
    <property type="entry name" value="Urease_alpha"/>
    <property type="match status" value="1"/>
</dbReference>
<dbReference type="InterPro" id="IPR005848">
    <property type="entry name" value="Urease_asu"/>
</dbReference>
<evidence type="ECO:0000256" key="5">
    <source>
        <dbReference type="ARBA" id="ARBA00022801"/>
    </source>
</evidence>
<dbReference type="CDD" id="cd00390">
    <property type="entry name" value="Urease_gamma"/>
    <property type="match status" value="1"/>
</dbReference>
<feature type="binding site" evidence="7">
    <location>
        <position position="373"/>
    </location>
    <ligand>
        <name>Ni(2+)</name>
        <dbReference type="ChEBI" id="CHEBI:49786"/>
        <label>1</label>
    </ligand>
</feature>
<evidence type="ECO:0000259" key="10">
    <source>
        <dbReference type="PROSITE" id="PS51368"/>
    </source>
</evidence>
<evidence type="ECO:0000256" key="7">
    <source>
        <dbReference type="PIRSR" id="PIRSR611612-51"/>
    </source>
</evidence>
<comment type="cofactor">
    <cofactor evidence="7">
        <name>Ni cation</name>
        <dbReference type="ChEBI" id="CHEBI:25516"/>
    </cofactor>
    <text evidence="7">Binds 2 nickel ions per subunit.</text>
</comment>
<evidence type="ECO:0000256" key="9">
    <source>
        <dbReference type="PROSITE-ProRule" id="PRU00700"/>
    </source>
</evidence>
<dbReference type="InterPro" id="IPR011612">
    <property type="entry name" value="Urease_alpha_N_dom"/>
</dbReference>
<dbReference type="GO" id="GO:0009039">
    <property type="term" value="F:urease activity"/>
    <property type="evidence" value="ECO:0007669"/>
    <property type="project" value="UniProtKB-EC"/>
</dbReference>
<dbReference type="InterPro" id="IPR032466">
    <property type="entry name" value="Metal_Hydrolase"/>
</dbReference>
<name>A0AAF0DW94_9BASI</name>
<dbReference type="SUPFAM" id="SSF54111">
    <property type="entry name" value="Urease, gamma-subunit"/>
    <property type="match status" value="1"/>
</dbReference>
<evidence type="ECO:0000313" key="11">
    <source>
        <dbReference type="EMBL" id="WFC96966.1"/>
    </source>
</evidence>
<evidence type="ECO:0000256" key="3">
    <source>
        <dbReference type="ARBA" id="ARBA00022596"/>
    </source>
</evidence>
<dbReference type="InterPro" id="IPR011059">
    <property type="entry name" value="Metal-dep_hydrolase_composite"/>
</dbReference>
<proteinExistence type="inferred from homology"/>
<comment type="pathway">
    <text evidence="1">Nitrogen metabolism; urea degradation; CO(2) and NH(3) from urea (urease route): step 1/1.</text>
</comment>
<feature type="binding site" description="via carbamate group" evidence="7">
    <location>
        <position position="456"/>
    </location>
    <ligand>
        <name>Ni(2+)</name>
        <dbReference type="ChEBI" id="CHEBI:49786"/>
        <label>1</label>
    </ligand>
</feature>
<feature type="binding site" evidence="9">
    <location>
        <position position="458"/>
    </location>
    <ligand>
        <name>substrate</name>
    </ligand>
</feature>
<dbReference type="NCBIfam" id="TIGR00193">
    <property type="entry name" value="urease_gam"/>
    <property type="match status" value="1"/>
</dbReference>
<protein>
    <recommendedName>
        <fullName evidence="2">urease</fullName>
        <ecNumber evidence="2">3.5.1.5</ecNumber>
    </recommendedName>
</protein>
<dbReference type="PROSITE" id="PS51368">
    <property type="entry name" value="UREASE_3"/>
    <property type="match status" value="1"/>
</dbReference>
<keyword evidence="5 9" id="KW-0378">Hydrolase</keyword>
<dbReference type="Pfam" id="PF01979">
    <property type="entry name" value="Amidohydro_1"/>
    <property type="match status" value="1"/>
</dbReference>
<dbReference type="CDD" id="cd00375">
    <property type="entry name" value="Urease_alpha"/>
    <property type="match status" value="1"/>
</dbReference>
<feature type="binding site" evidence="7">
    <location>
        <position position="511"/>
    </location>
    <ligand>
        <name>Ni(2+)</name>
        <dbReference type="ChEBI" id="CHEBI:49786"/>
        <label>2</label>
    </ligand>
</feature>
<dbReference type="SUPFAM" id="SSF51556">
    <property type="entry name" value="Metallo-dependent hydrolases"/>
    <property type="match status" value="1"/>
</dbReference>
<dbReference type="PROSITE" id="PS00145">
    <property type="entry name" value="UREASE_2"/>
    <property type="match status" value="1"/>
</dbReference>
<dbReference type="NCBIfam" id="TIGR01792">
    <property type="entry name" value="urease_alph"/>
    <property type="match status" value="1"/>
</dbReference>
<feature type="active site" description="Proton donor" evidence="8 9">
    <location>
        <position position="559"/>
    </location>
</feature>
<evidence type="ECO:0000256" key="6">
    <source>
        <dbReference type="PIRSR" id="PIRSR611612-50"/>
    </source>
</evidence>
<dbReference type="GO" id="GO:0016151">
    <property type="term" value="F:nickel cation binding"/>
    <property type="evidence" value="ECO:0007669"/>
    <property type="project" value="InterPro"/>
</dbReference>
<feature type="binding site" evidence="7">
    <location>
        <position position="485"/>
    </location>
    <ligand>
        <name>Ni(2+)</name>
        <dbReference type="ChEBI" id="CHEBI:49786"/>
        <label>2</label>
    </ligand>
</feature>
<dbReference type="InterPro" id="IPR006680">
    <property type="entry name" value="Amidohydro-rel"/>
</dbReference>
<feature type="binding site" evidence="7">
    <location>
        <position position="599"/>
    </location>
    <ligand>
        <name>Ni(2+)</name>
        <dbReference type="ChEBI" id="CHEBI:49786"/>
        <label>1</label>
    </ligand>
</feature>
<dbReference type="Gene3D" id="2.10.150.10">
    <property type="entry name" value="Urease, beta subunit"/>
    <property type="match status" value="1"/>
</dbReference>
<organism evidence="11 12">
    <name type="scientific">Malassezia brasiliensis</name>
    <dbReference type="NCBI Taxonomy" id="1821822"/>
    <lineage>
        <taxon>Eukaryota</taxon>
        <taxon>Fungi</taxon>
        <taxon>Dikarya</taxon>
        <taxon>Basidiomycota</taxon>
        <taxon>Ustilaginomycotina</taxon>
        <taxon>Malasseziomycetes</taxon>
        <taxon>Malasseziales</taxon>
        <taxon>Malasseziaceae</taxon>
        <taxon>Malassezia</taxon>
    </lineage>
</organism>
<keyword evidence="4 7" id="KW-0479">Metal-binding</keyword>
<dbReference type="Gene3D" id="2.30.40.10">
    <property type="entry name" value="Urease, subunit C, domain 1"/>
    <property type="match status" value="1"/>
</dbReference>
<evidence type="ECO:0000256" key="1">
    <source>
        <dbReference type="ARBA" id="ARBA00004897"/>
    </source>
</evidence>
<dbReference type="EMBL" id="CP119955">
    <property type="protein sequence ID" value="WFC96966.1"/>
    <property type="molecule type" value="Genomic_DNA"/>
</dbReference>
<feature type="binding site" evidence="7">
    <location>
        <position position="375"/>
    </location>
    <ligand>
        <name>Ni(2+)</name>
        <dbReference type="ChEBI" id="CHEBI:49786"/>
        <label>1</label>
    </ligand>
</feature>
<dbReference type="GO" id="GO:0043419">
    <property type="term" value="P:urea catabolic process"/>
    <property type="evidence" value="ECO:0007669"/>
    <property type="project" value="InterPro"/>
</dbReference>
<dbReference type="Pfam" id="PF00547">
    <property type="entry name" value="Urease_gamma"/>
    <property type="match status" value="1"/>
</dbReference>
<dbReference type="InterPro" id="IPR002019">
    <property type="entry name" value="Urease_beta-like"/>
</dbReference>
<dbReference type="InterPro" id="IPR017950">
    <property type="entry name" value="Urease_AS"/>
</dbReference>
<dbReference type="InterPro" id="IPR017951">
    <property type="entry name" value="Urease_asu_c"/>
</dbReference>
<dbReference type="Gene3D" id="3.30.280.10">
    <property type="entry name" value="Urease, gamma-like subunit"/>
    <property type="match status" value="1"/>
</dbReference>
<dbReference type="AlphaFoldDB" id="A0AAF0DW94"/>
<comment type="PTM">
    <text evidence="6">Carbamylation allows a single lysine to coordinate two nickel ions.</text>
</comment>
<reference evidence="11" key="1">
    <citation type="submission" date="2023-03" db="EMBL/GenBank/DDBJ databases">
        <title>Mating type loci evolution in Malassezia.</title>
        <authorList>
            <person name="Coelho M.A."/>
        </authorList>
    </citation>
    <scope>NUCLEOTIDE SEQUENCE</scope>
    <source>
        <strain evidence="11">CBS 14135</strain>
    </source>
</reference>
<dbReference type="Proteomes" id="UP001216638">
    <property type="component" value="Chromosome 5"/>
</dbReference>
<dbReference type="Gene3D" id="3.20.20.140">
    <property type="entry name" value="Metal-dependent hydrolases"/>
    <property type="match status" value="1"/>
</dbReference>
<evidence type="ECO:0000256" key="2">
    <source>
        <dbReference type="ARBA" id="ARBA00012934"/>
    </source>
</evidence>
<dbReference type="Pfam" id="PF00699">
    <property type="entry name" value="Urease_beta"/>
    <property type="match status" value="1"/>
</dbReference>
<dbReference type="InterPro" id="IPR036461">
    <property type="entry name" value="Urease_betasu_sf"/>
</dbReference>
<gene>
    <name evidence="11" type="primary">URE1</name>
    <name evidence="11" type="ORF">MBRA1_003632</name>
</gene>
<dbReference type="PANTHER" id="PTHR33569">
    <property type="entry name" value="UREASE"/>
    <property type="match status" value="1"/>
</dbReference>
<dbReference type="PANTHER" id="PTHR33569:SF1">
    <property type="entry name" value="UREASE"/>
    <property type="match status" value="1"/>
</dbReference>
<dbReference type="InterPro" id="IPR002026">
    <property type="entry name" value="Urease_gamma/gamma-beta_su"/>
</dbReference>
<dbReference type="PRINTS" id="PR01752">
    <property type="entry name" value="UREASE"/>
</dbReference>
<feature type="domain" description="Urease" evidence="10">
    <location>
        <begin position="368"/>
        <end position="784"/>
    </location>
</feature>
<keyword evidence="12" id="KW-1185">Reference proteome</keyword>
<sequence length="784" mass="82312">MHLLPRERDKLALRTAGVLAQHRLARGVRLNATEATALLSTVLLERIRDGTSSVSELMQYGKTLLGFRHVLPGVAQLLHEVMVEGTFRDGTFLVTLVDPICTPDGDLAGALYGAGVPVPPADRFPPVPTPEGPVPGETVVADAPPIVLFPTRARIQVTMTNTGDRAIQVGSHFPLPRVNAALVFPRELAAGRKLDIAAGTAIRFEPGDAKTVTLVDGAARHAAAAAGGAAAAPAPAPFSLTRAAYAALYGPTTGDRVRLGDTDLWAEIEHDYAVYGDECTFGGGKVIRDAMGQASGRAAADVLDTVITNVVLIDVTGIVKADVGIKDGRIAGIGKAGNPDTMLGVTLGMVVGACTEVIAGEGLVATAGGLDAHVHFLSMEMCEEGLASGLTTLLGGGTGPAAGTRATTCTPGPWHIERMLQATDALPINVVLSGKGNDSAPRALREQAEAGAAFFKVHEDWGATLDVIDNCLAVCDEYDVACAIHSDSLNESGFVESTLRAINGRAIHTYHSEGAGGGHAPDLLRVCAEANVLPSSTNPTRPYCSGTVDEALDMLMVCHHLSKNIAEDVAFADSRIRPETIAAEDVLHDLGAISMMSSDSQAMGRIGEVVSRTWRTAHKMKAQRGPLVLDGHAPDTPTRDNARIKRYVAKYTINPAITHGISHLVGSLEPGKLADIVLYRPADFGVRPELVIKGGQIVLANVGDSNASIPTVEPMVLRRTWGFQPACAARNSVAFVSAASLPRVATYGLHKHVEAVRGCRTVRKSDLRFNGTLPAITVNPETCP</sequence>
<dbReference type="InterPro" id="IPR036463">
    <property type="entry name" value="Urease_gamma_sf"/>
</dbReference>
<dbReference type="NCBIfam" id="NF009686">
    <property type="entry name" value="PRK13207.1"/>
    <property type="match status" value="1"/>
</dbReference>
<dbReference type="GO" id="GO:0035550">
    <property type="term" value="C:urease complex"/>
    <property type="evidence" value="ECO:0007669"/>
    <property type="project" value="InterPro"/>
</dbReference>
<dbReference type="SUPFAM" id="SSF51338">
    <property type="entry name" value="Composite domain of metallo-dependent hydrolases"/>
    <property type="match status" value="2"/>
</dbReference>
<evidence type="ECO:0000256" key="4">
    <source>
        <dbReference type="ARBA" id="ARBA00022723"/>
    </source>
</evidence>
<evidence type="ECO:0000313" key="12">
    <source>
        <dbReference type="Proteomes" id="UP001216638"/>
    </source>
</evidence>
<evidence type="ECO:0000256" key="8">
    <source>
        <dbReference type="PIRSR" id="PIRSR611612-52"/>
    </source>
</evidence>
<keyword evidence="3 7" id="KW-0533">Nickel</keyword>
<dbReference type="HAMAP" id="MF_01953">
    <property type="entry name" value="Urease_alpha"/>
    <property type="match status" value="1"/>
</dbReference>
<dbReference type="InterPro" id="IPR050069">
    <property type="entry name" value="Urease_subunit"/>
</dbReference>
<dbReference type="EC" id="3.5.1.5" evidence="2"/>
<accession>A0AAF0DW94</accession>
<dbReference type="SUPFAM" id="SSF51278">
    <property type="entry name" value="Urease, beta-subunit"/>
    <property type="match status" value="1"/>
</dbReference>
<feature type="modified residue" description="N6-carboxylysine" evidence="6">
    <location>
        <position position="456"/>
    </location>
</feature>